<dbReference type="Pfam" id="PF03741">
    <property type="entry name" value="TerC"/>
    <property type="match status" value="1"/>
</dbReference>
<comment type="subcellular location">
    <subcellularLocation>
        <location evidence="1">Membrane</location>
        <topology evidence="1">Multi-pass membrane protein</topology>
    </subcellularLocation>
</comment>
<dbReference type="InterPro" id="IPR005496">
    <property type="entry name" value="Integral_membrane_TerC"/>
</dbReference>
<gene>
    <name evidence="7" type="ordered locus">Rfer_4044</name>
</gene>
<comment type="similarity">
    <text evidence="2">Belongs to the TerC family.</text>
</comment>
<protein>
    <submittedName>
        <fullName evidence="7">Integral membrane protein TerC</fullName>
    </submittedName>
</protein>
<feature type="transmembrane region" description="Helical" evidence="6">
    <location>
        <begin position="163"/>
        <end position="183"/>
    </location>
</feature>
<keyword evidence="4 6" id="KW-1133">Transmembrane helix</keyword>
<feature type="transmembrane region" description="Helical" evidence="6">
    <location>
        <begin position="133"/>
        <end position="156"/>
    </location>
</feature>
<evidence type="ECO:0000256" key="2">
    <source>
        <dbReference type="ARBA" id="ARBA00007511"/>
    </source>
</evidence>
<dbReference type="eggNOG" id="COG0861">
    <property type="taxonomic scope" value="Bacteria"/>
</dbReference>
<reference evidence="8" key="1">
    <citation type="submission" date="2006-02" db="EMBL/GenBank/DDBJ databases">
        <title>Complete sequence of chromosome of Rhodoferax ferrireducens DSM 15236.</title>
        <authorList>
            <person name="Copeland A."/>
            <person name="Lucas S."/>
            <person name="Lapidus A."/>
            <person name="Barry K."/>
            <person name="Detter J.C."/>
            <person name="Glavina del Rio T."/>
            <person name="Hammon N."/>
            <person name="Israni S."/>
            <person name="Pitluck S."/>
            <person name="Brettin T."/>
            <person name="Bruce D."/>
            <person name="Han C."/>
            <person name="Tapia R."/>
            <person name="Gilna P."/>
            <person name="Kiss H."/>
            <person name="Schmutz J."/>
            <person name="Larimer F."/>
            <person name="Land M."/>
            <person name="Kyrpides N."/>
            <person name="Ivanova N."/>
            <person name="Richardson P."/>
        </authorList>
    </citation>
    <scope>NUCLEOTIDE SEQUENCE [LARGE SCALE GENOMIC DNA]</scope>
    <source>
        <strain evidence="8">ATCC BAA-621 / DSM 15236 / T118</strain>
    </source>
</reference>
<evidence type="ECO:0000256" key="3">
    <source>
        <dbReference type="ARBA" id="ARBA00022692"/>
    </source>
</evidence>
<evidence type="ECO:0000256" key="5">
    <source>
        <dbReference type="ARBA" id="ARBA00023136"/>
    </source>
</evidence>
<keyword evidence="3 6" id="KW-0812">Transmembrane</keyword>
<keyword evidence="5 6" id="KW-0472">Membrane</keyword>
<evidence type="ECO:0000256" key="6">
    <source>
        <dbReference type="SAM" id="Phobius"/>
    </source>
</evidence>
<feature type="transmembrane region" description="Helical" evidence="6">
    <location>
        <begin position="45"/>
        <end position="66"/>
    </location>
</feature>
<proteinExistence type="inferred from homology"/>
<dbReference type="AlphaFoldDB" id="Q21R61"/>
<dbReference type="STRING" id="338969.Rfer_4044"/>
<dbReference type="RefSeq" id="WP_011466304.1">
    <property type="nucleotide sequence ID" value="NC_007908.1"/>
</dbReference>
<evidence type="ECO:0000256" key="4">
    <source>
        <dbReference type="ARBA" id="ARBA00022989"/>
    </source>
</evidence>
<sequence>MELFSAAWWSALLAIVLIDLVLAGDNAIVIALAARNLPARLRTKAIVWGTVGAIVVRSVMTVGVVWLLRIPGLMGVGGLGLVWIAYQLLAEGEGKEHDGPVVSTFWGAMKTIIVADALMGVDNVLGVAGAAHGAFDLVIIGLLISVPIVVFGSTVVLKLVERFPAIIQIGAAVLAFTAAKMIVNEPLLASLFGHASQPLEAIQRVARWATYAVAVIGVLGAGWWRQRQASPDSAAKIQP</sequence>
<keyword evidence="8" id="KW-1185">Reference proteome</keyword>
<evidence type="ECO:0000313" key="8">
    <source>
        <dbReference type="Proteomes" id="UP000008332"/>
    </source>
</evidence>
<dbReference type="EMBL" id="CP000267">
    <property type="protein sequence ID" value="ABD71742.1"/>
    <property type="molecule type" value="Genomic_DNA"/>
</dbReference>
<dbReference type="GO" id="GO:0016020">
    <property type="term" value="C:membrane"/>
    <property type="evidence" value="ECO:0007669"/>
    <property type="project" value="UniProtKB-SubCell"/>
</dbReference>
<evidence type="ECO:0000256" key="1">
    <source>
        <dbReference type="ARBA" id="ARBA00004141"/>
    </source>
</evidence>
<feature type="transmembrane region" description="Helical" evidence="6">
    <location>
        <begin position="205"/>
        <end position="224"/>
    </location>
</feature>
<name>Q21R61_ALBFT</name>
<dbReference type="KEGG" id="rfr:Rfer_4044"/>
<dbReference type="InterPro" id="IPR022301">
    <property type="entry name" value="Integral_membrane_YjbE"/>
</dbReference>
<feature type="transmembrane region" description="Helical" evidence="6">
    <location>
        <begin position="6"/>
        <end position="33"/>
    </location>
</feature>
<dbReference type="PANTHER" id="PTHR30238:SF4">
    <property type="entry name" value="SLL1022 PROTEIN"/>
    <property type="match status" value="1"/>
</dbReference>
<dbReference type="Proteomes" id="UP000008332">
    <property type="component" value="Chromosome"/>
</dbReference>
<organism evidence="7 8">
    <name type="scientific">Albidiferax ferrireducens (strain ATCC BAA-621 / DSM 15236 / T118)</name>
    <name type="common">Rhodoferax ferrireducens</name>
    <dbReference type="NCBI Taxonomy" id="338969"/>
    <lineage>
        <taxon>Bacteria</taxon>
        <taxon>Pseudomonadati</taxon>
        <taxon>Pseudomonadota</taxon>
        <taxon>Betaproteobacteria</taxon>
        <taxon>Burkholderiales</taxon>
        <taxon>Comamonadaceae</taxon>
        <taxon>Rhodoferax</taxon>
    </lineage>
</organism>
<dbReference type="NCBIfam" id="TIGR03717">
    <property type="entry name" value="R_switched_YjbE"/>
    <property type="match status" value="1"/>
</dbReference>
<dbReference type="PANTHER" id="PTHR30238">
    <property type="entry name" value="MEMBRANE BOUND PREDICTED REDOX MODULATOR"/>
    <property type="match status" value="1"/>
</dbReference>
<dbReference type="HOGENOM" id="CLU_070543_0_1_4"/>
<accession>Q21R61</accession>
<dbReference type="OrthoDB" id="5295733at2"/>
<evidence type="ECO:0000313" key="7">
    <source>
        <dbReference type="EMBL" id="ABD71742.1"/>
    </source>
</evidence>